<evidence type="ECO:0000313" key="1">
    <source>
        <dbReference type="EMBL" id="EOO18463.1"/>
    </source>
</evidence>
<dbReference type="PANTHER" id="PTHR34976:SF2">
    <property type="entry name" value="TYPE VII SECRETION SYSTEM PROTEIN ESSD"/>
    <property type="match status" value="1"/>
</dbReference>
<organism evidence="1 2">
    <name type="scientific">Bacillus cereus HuA3-9</name>
    <dbReference type="NCBI Taxonomy" id="1053205"/>
    <lineage>
        <taxon>Bacteria</taxon>
        <taxon>Bacillati</taxon>
        <taxon>Bacillota</taxon>
        <taxon>Bacilli</taxon>
        <taxon>Bacillales</taxon>
        <taxon>Bacillaceae</taxon>
        <taxon>Bacillus</taxon>
        <taxon>Bacillus cereus group</taxon>
    </lineage>
</organism>
<name>R8D3I7_BACCE</name>
<dbReference type="Proteomes" id="UP000014003">
    <property type="component" value="Unassembled WGS sequence"/>
</dbReference>
<protein>
    <recommendedName>
        <fullName evidence="3">Toxin/Nuclease N-terminal domain-containing protein</fullName>
    </recommendedName>
</protein>
<dbReference type="PATRIC" id="fig|1053205.3.peg.2528"/>
<dbReference type="PANTHER" id="PTHR34976">
    <property type="entry name" value="RIBONUCLEASE YQCG-RELATED"/>
    <property type="match status" value="1"/>
</dbReference>
<dbReference type="Pfam" id="PF12639">
    <property type="entry name" value="Colicin-DNase"/>
    <property type="match status" value="1"/>
</dbReference>
<sequence>MDVKYRPEPWQDMGDGMNRITKDALMKLRYANELLKRIDGRIRDLDSDGSIHFNPKDQSQKIGELLESYSTLQKYCGEAGRVVSEHIDKPFLIEMDKFAQKMRDTSILSFKTDNRIGSTTTTVLPDAHAGYGSVPQTIKTKKDKITVEDIFKDSPAFDNVLREEYKELKKQNPDAKLNYEEYKKVVPSTRGFEYKSIEDEQKKLEMVRDIGIGAGIIITTILCPPLGAAAAVVYGAVQIKSGIDGEDWGTHRKLSQEERVGNVIFGGLDAIPVVGAIGKGVKAFKGTNELADLAKLLKFKEGMPGFNPNLGKNVVQSLRDNKAIMLDRLKLTSLKMEKSGNEKMYQLGEKIAKSIDDRTAKSASFEVDGNGLLISKQGGTDFQSWVNKHHTESNKIIDDKIKGVEASLASKGTGNAVHRSEIDEVIKNNYDKDGNLINRSIVPKGYDSVEDFLKQVDDTTIKEFGYDSVEEFKSVVGYVDDFLNASPKNNIINKGLAGGTHVQGVDYDVLGFPIFKGDNLKFTLKLKEEYYVMKDTDQFKECTRILKKAIEEGKVPRELFTPQQLNQIEKGRARIKGLTWHHHQVPGKMQLVLTDIHGVNHLGGNKLWGEGIR</sequence>
<gene>
    <name evidence="1" type="ORF">IGA_02482</name>
</gene>
<evidence type="ECO:0008006" key="3">
    <source>
        <dbReference type="Google" id="ProtNLM"/>
    </source>
</evidence>
<accession>R8D3I7</accession>
<dbReference type="RefSeq" id="WP_016095823.1">
    <property type="nucleotide sequence ID" value="NZ_KB976136.1"/>
</dbReference>
<evidence type="ECO:0000313" key="2">
    <source>
        <dbReference type="Proteomes" id="UP000014003"/>
    </source>
</evidence>
<proteinExistence type="predicted"/>
<dbReference type="InterPro" id="IPR051768">
    <property type="entry name" value="Bact_secretion_toxin"/>
</dbReference>
<reference evidence="1 2" key="1">
    <citation type="submission" date="2012-12" db="EMBL/GenBank/DDBJ databases">
        <title>The Genome Sequence of Bacillus cereus HuA3-9.</title>
        <authorList>
            <consortium name="The Broad Institute Genome Sequencing Platform"/>
            <consortium name="The Broad Institute Genome Sequencing Center for Infectious Disease"/>
            <person name="Feldgarden M."/>
            <person name="Van der Auwera G.A."/>
            <person name="Mahillon J."/>
            <person name="Duprez V."/>
            <person name="Timmery S."/>
            <person name="Mattelet C."/>
            <person name="Dierick K."/>
            <person name="Sun M."/>
            <person name="Yu Z."/>
            <person name="Zhu L."/>
            <person name="Hu X."/>
            <person name="Shank E.B."/>
            <person name="Swiecicka I."/>
            <person name="Hansen B.M."/>
            <person name="Andrup L."/>
            <person name="Walker B."/>
            <person name="Young S.K."/>
            <person name="Zeng Q."/>
            <person name="Gargeya S."/>
            <person name="Fitzgerald M."/>
            <person name="Haas B."/>
            <person name="Abouelleil A."/>
            <person name="Alvarado L."/>
            <person name="Arachchi H.M."/>
            <person name="Berlin A.M."/>
            <person name="Chapman S.B."/>
            <person name="Dewar J."/>
            <person name="Goldberg J."/>
            <person name="Griggs A."/>
            <person name="Gujja S."/>
            <person name="Hansen M."/>
            <person name="Howarth C."/>
            <person name="Imamovic A."/>
            <person name="Larimer J."/>
            <person name="McCowan C."/>
            <person name="Murphy C."/>
            <person name="Neiman D."/>
            <person name="Pearson M."/>
            <person name="Priest M."/>
            <person name="Roberts A."/>
            <person name="Saif S."/>
            <person name="Shea T."/>
            <person name="Sisk P."/>
            <person name="Sykes S."/>
            <person name="Wortman J."/>
            <person name="Nusbaum C."/>
            <person name="Birren B."/>
        </authorList>
    </citation>
    <scope>NUCLEOTIDE SEQUENCE [LARGE SCALE GENOMIC DNA]</scope>
    <source>
        <strain evidence="1 2">HuA3-9</strain>
    </source>
</reference>
<comment type="caution">
    <text evidence="1">The sequence shown here is derived from an EMBL/GenBank/DDBJ whole genome shotgun (WGS) entry which is preliminary data.</text>
</comment>
<dbReference type="AlphaFoldDB" id="R8D3I7"/>
<dbReference type="EMBL" id="AHDZ01000022">
    <property type="protein sequence ID" value="EOO18463.1"/>
    <property type="molecule type" value="Genomic_DNA"/>
</dbReference>
<dbReference type="HOGENOM" id="CLU_031044_2_1_9"/>